<organism evidence="2 3">
    <name type="scientific">Fodinicola feengrottensis</name>
    <dbReference type="NCBI Taxonomy" id="435914"/>
    <lineage>
        <taxon>Bacteria</taxon>
        <taxon>Bacillati</taxon>
        <taxon>Actinomycetota</taxon>
        <taxon>Actinomycetes</taxon>
        <taxon>Mycobacteriales</taxon>
        <taxon>Fodinicola</taxon>
    </lineage>
</organism>
<name>A0ABN2FQK2_9ACTN</name>
<evidence type="ECO:0000256" key="1">
    <source>
        <dbReference type="SAM" id="Coils"/>
    </source>
</evidence>
<dbReference type="SUPFAM" id="SSF46689">
    <property type="entry name" value="Homeodomain-like"/>
    <property type="match status" value="1"/>
</dbReference>
<protein>
    <submittedName>
        <fullName evidence="2">Transposase</fullName>
    </submittedName>
</protein>
<keyword evidence="3" id="KW-1185">Reference proteome</keyword>
<proteinExistence type="predicted"/>
<gene>
    <name evidence="2" type="ORF">GCM10009765_01790</name>
</gene>
<dbReference type="Pfam" id="PF01527">
    <property type="entry name" value="HTH_Tnp_1"/>
    <property type="match status" value="1"/>
</dbReference>
<sequence>MAAAMRYPAELKVRAVGMVRELELELGEGRGAIARVAEQLGVNAETLRYWVRLDDKGTRLSGERVAGSEADKDARIAVLEREMRELRRANEILRLAAAFFAKDVDLRPPR</sequence>
<feature type="coiled-coil region" evidence="1">
    <location>
        <begin position="69"/>
        <end position="96"/>
    </location>
</feature>
<dbReference type="InterPro" id="IPR002514">
    <property type="entry name" value="Transposase_8"/>
</dbReference>
<dbReference type="EMBL" id="BAAANY010000001">
    <property type="protein sequence ID" value="GAA1656152.1"/>
    <property type="molecule type" value="Genomic_DNA"/>
</dbReference>
<evidence type="ECO:0000313" key="3">
    <source>
        <dbReference type="Proteomes" id="UP001500618"/>
    </source>
</evidence>
<dbReference type="Gene3D" id="1.10.10.10">
    <property type="entry name" value="Winged helix-like DNA-binding domain superfamily/Winged helix DNA-binding domain"/>
    <property type="match status" value="1"/>
</dbReference>
<evidence type="ECO:0000313" key="2">
    <source>
        <dbReference type="EMBL" id="GAA1656152.1"/>
    </source>
</evidence>
<accession>A0ABN2FQK2</accession>
<dbReference type="InterPro" id="IPR036388">
    <property type="entry name" value="WH-like_DNA-bd_sf"/>
</dbReference>
<dbReference type="RefSeq" id="WP_344306198.1">
    <property type="nucleotide sequence ID" value="NZ_BAAANY010000001.1"/>
</dbReference>
<dbReference type="InterPro" id="IPR009057">
    <property type="entry name" value="Homeodomain-like_sf"/>
</dbReference>
<reference evidence="2 3" key="1">
    <citation type="journal article" date="2019" name="Int. J. Syst. Evol. Microbiol.">
        <title>The Global Catalogue of Microorganisms (GCM) 10K type strain sequencing project: providing services to taxonomists for standard genome sequencing and annotation.</title>
        <authorList>
            <consortium name="The Broad Institute Genomics Platform"/>
            <consortium name="The Broad Institute Genome Sequencing Center for Infectious Disease"/>
            <person name="Wu L."/>
            <person name="Ma J."/>
        </authorList>
    </citation>
    <scope>NUCLEOTIDE SEQUENCE [LARGE SCALE GENOMIC DNA]</scope>
    <source>
        <strain evidence="2 3">JCM 14718</strain>
    </source>
</reference>
<comment type="caution">
    <text evidence="2">The sequence shown here is derived from an EMBL/GenBank/DDBJ whole genome shotgun (WGS) entry which is preliminary data.</text>
</comment>
<keyword evidence="1" id="KW-0175">Coiled coil</keyword>
<dbReference type="Proteomes" id="UP001500618">
    <property type="component" value="Unassembled WGS sequence"/>
</dbReference>